<evidence type="ECO:0000313" key="2">
    <source>
        <dbReference type="Proteomes" id="UP001497516"/>
    </source>
</evidence>
<gene>
    <name evidence="1" type="ORF">LTRI10_LOCUS24498</name>
</gene>
<evidence type="ECO:0000313" key="1">
    <source>
        <dbReference type="EMBL" id="CAL1383213.1"/>
    </source>
</evidence>
<accession>A0AAV2ECB3</accession>
<dbReference type="PANTHER" id="PTHR46890">
    <property type="entry name" value="NON-LTR RETROLELEMENT REVERSE TRANSCRIPTASE-LIKE PROTEIN-RELATED"/>
    <property type="match status" value="1"/>
</dbReference>
<reference evidence="1 2" key="1">
    <citation type="submission" date="2024-04" db="EMBL/GenBank/DDBJ databases">
        <authorList>
            <person name="Fracassetti M."/>
        </authorList>
    </citation>
    <scope>NUCLEOTIDE SEQUENCE [LARGE SCALE GENOMIC DNA]</scope>
</reference>
<dbReference type="EMBL" id="OZ034817">
    <property type="protein sequence ID" value="CAL1383213.1"/>
    <property type="molecule type" value="Genomic_DNA"/>
</dbReference>
<organism evidence="1 2">
    <name type="scientific">Linum trigynum</name>
    <dbReference type="NCBI Taxonomy" id="586398"/>
    <lineage>
        <taxon>Eukaryota</taxon>
        <taxon>Viridiplantae</taxon>
        <taxon>Streptophyta</taxon>
        <taxon>Embryophyta</taxon>
        <taxon>Tracheophyta</taxon>
        <taxon>Spermatophyta</taxon>
        <taxon>Magnoliopsida</taxon>
        <taxon>eudicotyledons</taxon>
        <taxon>Gunneridae</taxon>
        <taxon>Pentapetalae</taxon>
        <taxon>rosids</taxon>
        <taxon>fabids</taxon>
        <taxon>Malpighiales</taxon>
        <taxon>Linaceae</taxon>
        <taxon>Linum</taxon>
    </lineage>
</organism>
<name>A0AAV2ECB3_9ROSI</name>
<protein>
    <recommendedName>
        <fullName evidence="3">Reverse transcriptase</fullName>
    </recommendedName>
</protein>
<sequence length="181" mass="20779">MMPRVADQPIAQSVTDEMNAALTAEVLASEIRKTVFSIGSTQAPGSDGFTEKFFRAFWNVVGESVVEVVCSFFHTGRMLRSFNHTWLTLILKVDNVENMRQLRPICQFMYKIITKIMSQRLARFLHAIISPGQNAFICERQIVDNVLIGHELMHYLKIKTKGRKGYMALKVDMEKTYDRVE</sequence>
<keyword evidence="2" id="KW-1185">Reference proteome</keyword>
<dbReference type="AlphaFoldDB" id="A0AAV2ECB3"/>
<evidence type="ECO:0008006" key="3">
    <source>
        <dbReference type="Google" id="ProtNLM"/>
    </source>
</evidence>
<dbReference type="PANTHER" id="PTHR46890:SF48">
    <property type="entry name" value="RNA-DIRECTED DNA POLYMERASE"/>
    <property type="match status" value="1"/>
</dbReference>
<dbReference type="Proteomes" id="UP001497516">
    <property type="component" value="Chromosome 4"/>
</dbReference>
<proteinExistence type="predicted"/>
<dbReference type="InterPro" id="IPR052343">
    <property type="entry name" value="Retrotransposon-Effector_Assoc"/>
</dbReference>